<evidence type="ECO:0000313" key="1">
    <source>
        <dbReference type="EMBL" id="KRY85529.1"/>
    </source>
</evidence>
<evidence type="ECO:0000313" key="2">
    <source>
        <dbReference type="Proteomes" id="UP000054995"/>
    </source>
</evidence>
<organism evidence="1 2">
    <name type="scientific">Trichinella pseudospiralis</name>
    <name type="common">Parasitic roundworm</name>
    <dbReference type="NCBI Taxonomy" id="6337"/>
    <lineage>
        <taxon>Eukaryota</taxon>
        <taxon>Metazoa</taxon>
        <taxon>Ecdysozoa</taxon>
        <taxon>Nematoda</taxon>
        <taxon>Enoplea</taxon>
        <taxon>Dorylaimia</taxon>
        <taxon>Trichinellida</taxon>
        <taxon>Trichinellidae</taxon>
        <taxon>Trichinella</taxon>
    </lineage>
</organism>
<dbReference type="AlphaFoldDB" id="A0A0V1FHM7"/>
<dbReference type="EMBL" id="JYDT01000088">
    <property type="protein sequence ID" value="KRY85529.1"/>
    <property type="molecule type" value="Genomic_DNA"/>
</dbReference>
<gene>
    <name evidence="1" type="ORF">T4D_16274</name>
</gene>
<dbReference type="Proteomes" id="UP000054995">
    <property type="component" value="Unassembled WGS sequence"/>
</dbReference>
<comment type="caution">
    <text evidence="1">The sequence shown here is derived from an EMBL/GenBank/DDBJ whole genome shotgun (WGS) entry which is preliminary data.</text>
</comment>
<keyword evidence="2" id="KW-1185">Reference proteome</keyword>
<name>A0A0V1FHM7_TRIPS</name>
<protein>
    <submittedName>
        <fullName evidence="1">Uncharacterized protein</fullName>
    </submittedName>
</protein>
<reference evidence="1 2" key="1">
    <citation type="submission" date="2015-01" db="EMBL/GenBank/DDBJ databases">
        <title>Evolution of Trichinella species and genotypes.</title>
        <authorList>
            <person name="Korhonen P.K."/>
            <person name="Edoardo P."/>
            <person name="Giuseppe L.R."/>
            <person name="Gasser R.B."/>
        </authorList>
    </citation>
    <scope>NUCLEOTIDE SEQUENCE [LARGE SCALE GENOMIC DNA]</scope>
    <source>
        <strain evidence="1">ISS470</strain>
    </source>
</reference>
<sequence length="95" mass="10722">MNDDDDDDDEYALVERCVDTLPDCLTCCLPATSIAIFRDACMPYPASQNSRLGMLPIALKALLITDCCRHFGSSSTFTLLNCFLKCIFDIFLRWK</sequence>
<accession>A0A0V1FHM7</accession>
<proteinExistence type="predicted"/>